<sequence>MRIKPTLPSPTLQVPFNNGMIILNLAQPTFTNSKFKHTNNIAFNIISIRKSCFQVSYNITYCRFAV</sequence>
<proteinExistence type="predicted"/>
<evidence type="ECO:0000313" key="1">
    <source>
        <dbReference type="EMBL" id="OIR00985.1"/>
    </source>
</evidence>
<comment type="caution">
    <text evidence="1">The sequence shown here is derived from an EMBL/GenBank/DDBJ whole genome shotgun (WGS) entry which is preliminary data.</text>
</comment>
<dbReference type="EMBL" id="MLJW01000089">
    <property type="protein sequence ID" value="OIR00985.1"/>
    <property type="molecule type" value="Genomic_DNA"/>
</dbReference>
<accession>A0A1J5RXX6</accession>
<dbReference type="AlphaFoldDB" id="A0A1J5RXX6"/>
<name>A0A1J5RXX6_9ZZZZ</name>
<organism evidence="1">
    <name type="scientific">mine drainage metagenome</name>
    <dbReference type="NCBI Taxonomy" id="410659"/>
    <lineage>
        <taxon>unclassified sequences</taxon>
        <taxon>metagenomes</taxon>
        <taxon>ecological metagenomes</taxon>
    </lineage>
</organism>
<reference evidence="1" key="1">
    <citation type="submission" date="2016-10" db="EMBL/GenBank/DDBJ databases">
        <title>Sequence of Gallionella enrichment culture.</title>
        <authorList>
            <person name="Poehlein A."/>
            <person name="Muehling M."/>
            <person name="Daniel R."/>
        </authorList>
    </citation>
    <scope>NUCLEOTIDE SEQUENCE</scope>
</reference>
<gene>
    <name evidence="1" type="ORF">GALL_169490</name>
</gene>
<protein>
    <submittedName>
        <fullName evidence="1">Uncharacterized protein</fullName>
    </submittedName>
</protein>